<dbReference type="Gene3D" id="3.90.182.10">
    <property type="entry name" value="Toxin - Anthrax Protective Antigen,domain 1"/>
    <property type="match status" value="1"/>
</dbReference>
<feature type="domain" description="PA14" evidence="1">
    <location>
        <begin position="13"/>
        <end position="157"/>
    </location>
</feature>
<dbReference type="EMBL" id="CP003531">
    <property type="protein sequence ID" value="AFK51057.1"/>
    <property type="molecule type" value="Genomic_DNA"/>
</dbReference>
<dbReference type="InParanoid" id="I3TE69"/>
<name>I3TE69_THEC1</name>
<evidence type="ECO:0000259" key="1">
    <source>
        <dbReference type="PROSITE" id="PS51820"/>
    </source>
</evidence>
<dbReference type="OrthoDB" id="19195at2157"/>
<dbReference type="InterPro" id="IPR037524">
    <property type="entry name" value="PA14/GLEYA"/>
</dbReference>
<dbReference type="KEGG" id="thg:TCELL_0633"/>
<evidence type="ECO:0000313" key="2">
    <source>
        <dbReference type="EMBL" id="AFK51057.1"/>
    </source>
</evidence>
<dbReference type="HOGENOM" id="CLU_1092396_0_0_2"/>
<dbReference type="SMART" id="SM00758">
    <property type="entry name" value="PA14"/>
    <property type="match status" value="1"/>
</dbReference>
<sequence length="236" mass="26795">MGLEGLIKVKKRGLIPGLKAFFYTWSGESPPQDTSGLTPVAAAVHGRVDFTWWDSPMRGVPPEFFMVEWRGFLRVDEPGSYRFYVVTDDGSRLYLDGKLVIDAWRDQPPTLYMSEEVYLRRGFYKLRLLFYCRYRFSQIRLGWIAGGRSEVLSSDRLYHAISDKAFIESGAPGLAVEAVSLDGERTVCEVLPCALKLPSADDYVHVKIRVFKEGHLVYDTGEYLTLFGGDRVEVEA</sequence>
<reference evidence="2 3" key="1">
    <citation type="journal article" date="2012" name="J. Bacteriol.">
        <title>Complete genome sequence of the hyperthermophilic cellulolytic Crenarchaeon 'Thermogladius cellulolyticus' 1633.</title>
        <authorList>
            <person name="Mardanov A.V."/>
            <person name="Kochetkova T.V."/>
            <person name="Beletsky A.V."/>
            <person name="Bonch-Osmolovskaya E.A."/>
            <person name="Ravin N.V."/>
            <person name="Skryabin K.G."/>
        </authorList>
    </citation>
    <scope>NUCLEOTIDE SEQUENCE [LARGE SCALE GENOMIC DNA]</scope>
    <source>
        <strain evidence="3">DSM 22663 / VKM B-2946 / 1633</strain>
    </source>
</reference>
<dbReference type="AlphaFoldDB" id="I3TE69"/>
<gene>
    <name evidence="2" type="ordered locus">TCELL_0633</name>
</gene>
<dbReference type="eggNOG" id="arCOG07862">
    <property type="taxonomic scope" value="Archaea"/>
</dbReference>
<dbReference type="STRING" id="1184251.TCELL_0633"/>
<evidence type="ECO:0000313" key="3">
    <source>
        <dbReference type="Proteomes" id="UP000005270"/>
    </source>
</evidence>
<dbReference type="InterPro" id="IPR011658">
    <property type="entry name" value="PA14_dom"/>
</dbReference>
<dbReference type="PROSITE" id="PS51820">
    <property type="entry name" value="PA14"/>
    <property type="match status" value="1"/>
</dbReference>
<dbReference type="GeneID" id="13012945"/>
<keyword evidence="3" id="KW-1185">Reference proteome</keyword>
<dbReference type="Pfam" id="PF07691">
    <property type="entry name" value="PA14"/>
    <property type="match status" value="1"/>
</dbReference>
<dbReference type="RefSeq" id="WP_014737307.1">
    <property type="nucleotide sequence ID" value="NC_017954.1"/>
</dbReference>
<accession>I3TE69</accession>
<protein>
    <submittedName>
        <fullName evidence="2">PA14 domain protein</fullName>
    </submittedName>
</protein>
<dbReference type="Proteomes" id="UP000005270">
    <property type="component" value="Chromosome"/>
</dbReference>
<dbReference type="SUPFAM" id="SSF56988">
    <property type="entry name" value="Anthrax protective antigen"/>
    <property type="match status" value="1"/>
</dbReference>
<proteinExistence type="predicted"/>
<organism evidence="2 3">
    <name type="scientific">Thermogladius calderae (strain DSM 22663 / VKM B-2946 / 1633)</name>
    <dbReference type="NCBI Taxonomy" id="1184251"/>
    <lineage>
        <taxon>Archaea</taxon>
        <taxon>Thermoproteota</taxon>
        <taxon>Thermoprotei</taxon>
        <taxon>Desulfurococcales</taxon>
        <taxon>Desulfurococcaceae</taxon>
        <taxon>Thermogladius</taxon>
    </lineage>
</organism>